<dbReference type="SUPFAM" id="SSF51197">
    <property type="entry name" value="Clavaminate synthase-like"/>
    <property type="match status" value="1"/>
</dbReference>
<evidence type="ECO:0000313" key="3">
    <source>
        <dbReference type="Proteomes" id="UP001138802"/>
    </source>
</evidence>
<dbReference type="GO" id="GO:0005737">
    <property type="term" value="C:cytoplasm"/>
    <property type="evidence" value="ECO:0007669"/>
    <property type="project" value="TreeGrafter"/>
</dbReference>
<dbReference type="SMART" id="SM00558">
    <property type="entry name" value="JmjC"/>
    <property type="match status" value="1"/>
</dbReference>
<dbReference type="EMBL" id="NRSD01000016">
    <property type="protein sequence ID" value="MBK1645824.1"/>
    <property type="molecule type" value="Genomic_DNA"/>
</dbReference>
<dbReference type="GO" id="GO:0043565">
    <property type="term" value="F:sequence-specific DNA binding"/>
    <property type="evidence" value="ECO:0007669"/>
    <property type="project" value="TreeGrafter"/>
</dbReference>
<dbReference type="GO" id="GO:0016706">
    <property type="term" value="F:2-oxoglutarate-dependent dioxygenase activity"/>
    <property type="evidence" value="ECO:0007669"/>
    <property type="project" value="TreeGrafter"/>
</dbReference>
<protein>
    <submittedName>
        <fullName evidence="2">Transcription factor jumonji</fullName>
    </submittedName>
</protein>
<keyword evidence="3" id="KW-1185">Reference proteome</keyword>
<sequence>MPTKIIELARHGDIVVEKKYGMSLEEFRRDHLNPLVPVVLGDATAQWPAVKEFSFEFFKRRFGNREVEIAGQHFPLAEFIDRLETCTAENPAPYPGKLALDRHFPELIEYVQPRFNYACPDRIGHRAIPQSFACGAANYEIFFGSSGGSFPYVHYDYMGFHAWINQIVGEKEFIIVPPWESHYVYPDPADPWKSLVNNLKDPDLERFPLTTQATVLSFIVGPGETMFIPNGWWHTTISKTATISVAFDQLCHSNWSRFRAEVRTKFAGAHPAKQALSQAYLALLGPMLDLSERMRTART</sequence>
<evidence type="ECO:0000259" key="1">
    <source>
        <dbReference type="PROSITE" id="PS51184"/>
    </source>
</evidence>
<name>A0A9X0WJG2_9GAMM</name>
<dbReference type="InterPro" id="IPR041667">
    <property type="entry name" value="Cupin_8"/>
</dbReference>
<proteinExistence type="predicted"/>
<gene>
    <name evidence="2" type="ORF">CKO25_14410</name>
</gene>
<accession>A0A9X0WJG2</accession>
<dbReference type="Proteomes" id="UP001138802">
    <property type="component" value="Unassembled WGS sequence"/>
</dbReference>
<dbReference type="PANTHER" id="PTHR12480">
    <property type="entry name" value="ARGININE DEMETHYLASE AND LYSYL-HYDROXYLASE JMJD"/>
    <property type="match status" value="1"/>
</dbReference>
<dbReference type="InterPro" id="IPR003347">
    <property type="entry name" value="JmjC_dom"/>
</dbReference>
<organism evidence="2 3">
    <name type="scientific">Thiocapsa imhoffii</name>
    <dbReference type="NCBI Taxonomy" id="382777"/>
    <lineage>
        <taxon>Bacteria</taxon>
        <taxon>Pseudomonadati</taxon>
        <taxon>Pseudomonadota</taxon>
        <taxon>Gammaproteobacteria</taxon>
        <taxon>Chromatiales</taxon>
        <taxon>Chromatiaceae</taxon>
        <taxon>Thiocapsa</taxon>
    </lineage>
</organism>
<reference evidence="2 3" key="1">
    <citation type="journal article" date="2020" name="Microorganisms">
        <title>Osmotic Adaptation and Compatible Solute Biosynthesis of Phototrophic Bacteria as Revealed from Genome Analyses.</title>
        <authorList>
            <person name="Imhoff J.F."/>
            <person name="Rahn T."/>
            <person name="Kunzel S."/>
            <person name="Keller A."/>
            <person name="Neulinger S.C."/>
        </authorList>
    </citation>
    <scope>NUCLEOTIDE SEQUENCE [LARGE SCALE GENOMIC DNA]</scope>
    <source>
        <strain evidence="2 3">DSM 21303</strain>
    </source>
</reference>
<dbReference type="Pfam" id="PF13621">
    <property type="entry name" value="Cupin_8"/>
    <property type="match status" value="1"/>
</dbReference>
<dbReference type="InterPro" id="IPR050910">
    <property type="entry name" value="JMJD6_ArgDemeth/LysHydrox"/>
</dbReference>
<dbReference type="RefSeq" id="WP_200388631.1">
    <property type="nucleotide sequence ID" value="NZ_NRSD01000016.1"/>
</dbReference>
<dbReference type="PROSITE" id="PS51184">
    <property type="entry name" value="JMJC"/>
    <property type="match status" value="1"/>
</dbReference>
<evidence type="ECO:0000313" key="2">
    <source>
        <dbReference type="EMBL" id="MBK1645824.1"/>
    </source>
</evidence>
<dbReference type="GO" id="GO:0045905">
    <property type="term" value="P:positive regulation of translational termination"/>
    <property type="evidence" value="ECO:0007669"/>
    <property type="project" value="TreeGrafter"/>
</dbReference>
<feature type="domain" description="JmjC" evidence="1">
    <location>
        <begin position="93"/>
        <end position="266"/>
    </location>
</feature>
<dbReference type="AlphaFoldDB" id="A0A9X0WJG2"/>
<comment type="caution">
    <text evidence="2">The sequence shown here is derived from an EMBL/GenBank/DDBJ whole genome shotgun (WGS) entry which is preliminary data.</text>
</comment>
<dbReference type="Gene3D" id="2.60.120.650">
    <property type="entry name" value="Cupin"/>
    <property type="match status" value="1"/>
</dbReference>
<dbReference type="PANTHER" id="PTHR12480:SF6">
    <property type="entry name" value="2-OXOGLUTARATE AND IRON-DEPENDENT OXYGENASE JMJD4"/>
    <property type="match status" value="1"/>
</dbReference>